<sequence length="106" mass="12432">MDNMLNTTLGRKRFMKLMVPPPPTGGGRDNGMVSSWLWRIGRWSRMMYKYMSHTHTKDKMWVACNTYVYASYVTIQGDIAYIYKMNMSYAYILYKRGHTPPTRGGE</sequence>
<proteinExistence type="predicted"/>
<protein>
    <submittedName>
        <fullName evidence="1">Uncharacterized protein</fullName>
    </submittedName>
</protein>
<name>A0A0H3V246_9SACH</name>
<dbReference type="EMBL" id="KM595074">
    <property type="protein sequence ID" value="AJG03041.1"/>
    <property type="molecule type" value="Genomic_DNA"/>
</dbReference>
<accession>A0A0H3V246</accession>
<evidence type="ECO:0000313" key="1">
    <source>
        <dbReference type="EMBL" id="AJG03041.1"/>
    </source>
</evidence>
<reference evidence="1" key="1">
    <citation type="journal article" date="2015" name="Mol. Biol. Evol.">
        <title>Extensive Horizontal Transfer and Homologous Recombination Generate Highly Chimeric Mitochondrial Genomes in Yeast.</title>
        <authorList>
            <person name="Wu B."/>
            <person name="Buljic A."/>
            <person name="Hao W."/>
        </authorList>
    </citation>
    <scope>NUCLEOTIDE SEQUENCE</scope>
    <source>
        <strain evidence="1">CBS 2947</strain>
    </source>
</reference>
<organism evidence="1">
    <name type="scientific">Torulaspora globosa</name>
    <dbReference type="NCBI Taxonomy" id="48254"/>
    <lineage>
        <taxon>Eukaryota</taxon>
        <taxon>Fungi</taxon>
        <taxon>Dikarya</taxon>
        <taxon>Ascomycota</taxon>
        <taxon>Saccharomycotina</taxon>
        <taxon>Saccharomycetes</taxon>
        <taxon>Saccharomycetales</taxon>
        <taxon>Saccharomycetaceae</taxon>
        <taxon>Torulaspora</taxon>
    </lineage>
</organism>
<dbReference type="AlphaFoldDB" id="A0A0H3V246"/>
<dbReference type="RefSeq" id="YP_009155516.1">
    <property type="nucleotide sequence ID" value="NC_027459.1"/>
</dbReference>
<geneLocation type="mitochondrion" evidence="1"/>
<dbReference type="GeneID" id="25015666"/>
<gene>
    <name evidence="1" type="primary">orf106</name>
</gene>
<keyword evidence="1" id="KW-0496">Mitochondrion</keyword>